<dbReference type="Pfam" id="PF00072">
    <property type="entry name" value="Response_reg"/>
    <property type="match status" value="1"/>
</dbReference>
<evidence type="ECO:0000313" key="5">
    <source>
        <dbReference type="EMBL" id="BDU50443.1"/>
    </source>
</evidence>
<dbReference type="SUPFAM" id="SSF81606">
    <property type="entry name" value="PP2C-like"/>
    <property type="match status" value="1"/>
</dbReference>
<dbReference type="InterPro" id="IPR052016">
    <property type="entry name" value="Bact_Sigma-Reg"/>
</dbReference>
<keyword evidence="6" id="KW-1185">Reference proteome</keyword>
<feature type="domain" description="Response regulatory" evidence="4">
    <location>
        <begin position="2"/>
        <end position="117"/>
    </location>
</feature>
<dbReference type="InterPro" id="IPR036457">
    <property type="entry name" value="PPM-type-like_dom_sf"/>
</dbReference>
<dbReference type="InterPro" id="IPR001932">
    <property type="entry name" value="PPM-type_phosphatase-like_dom"/>
</dbReference>
<dbReference type="GO" id="GO:0000160">
    <property type="term" value="P:phosphorelay signal transduction system"/>
    <property type="evidence" value="ECO:0007669"/>
    <property type="project" value="InterPro"/>
</dbReference>
<name>A0AAU9DPR9_9FUSO</name>
<dbReference type="InterPro" id="IPR003594">
    <property type="entry name" value="HATPase_dom"/>
</dbReference>
<evidence type="ECO:0000256" key="3">
    <source>
        <dbReference type="SAM" id="Coils"/>
    </source>
</evidence>
<dbReference type="SMART" id="SM00387">
    <property type="entry name" value="HATPase_c"/>
    <property type="match status" value="1"/>
</dbReference>
<proteinExistence type="predicted"/>
<evidence type="ECO:0000313" key="6">
    <source>
        <dbReference type="Proteomes" id="UP001321582"/>
    </source>
</evidence>
<evidence type="ECO:0000259" key="4">
    <source>
        <dbReference type="PROSITE" id="PS50110"/>
    </source>
</evidence>
<evidence type="ECO:0000256" key="1">
    <source>
        <dbReference type="ARBA" id="ARBA00022801"/>
    </source>
</evidence>
<dbReference type="SMART" id="SM00448">
    <property type="entry name" value="REC"/>
    <property type="match status" value="1"/>
</dbReference>
<protein>
    <recommendedName>
        <fullName evidence="4">Response regulatory domain-containing protein</fullName>
    </recommendedName>
</protein>
<dbReference type="Gene3D" id="3.40.50.2300">
    <property type="match status" value="1"/>
</dbReference>
<dbReference type="CDD" id="cd00156">
    <property type="entry name" value="REC"/>
    <property type="match status" value="1"/>
</dbReference>
<dbReference type="EMBL" id="AP027059">
    <property type="protein sequence ID" value="BDU50443.1"/>
    <property type="molecule type" value="Genomic_DNA"/>
</dbReference>
<dbReference type="AlphaFoldDB" id="A0AAU9DPR9"/>
<evidence type="ECO:0000256" key="2">
    <source>
        <dbReference type="PROSITE-ProRule" id="PRU00169"/>
    </source>
</evidence>
<dbReference type="InterPro" id="IPR001789">
    <property type="entry name" value="Sig_transdc_resp-reg_receiver"/>
</dbReference>
<keyword evidence="3" id="KW-0175">Coiled coil</keyword>
<dbReference type="KEGG" id="haby:HLVA_10120"/>
<dbReference type="SUPFAM" id="SSF52172">
    <property type="entry name" value="CheY-like"/>
    <property type="match status" value="1"/>
</dbReference>
<dbReference type="Pfam" id="PF13581">
    <property type="entry name" value="HATPase_c_2"/>
    <property type="match status" value="1"/>
</dbReference>
<dbReference type="RefSeq" id="WP_307905372.1">
    <property type="nucleotide sequence ID" value="NZ_AP027059.1"/>
</dbReference>
<gene>
    <name evidence="5" type="ORF">HLVA_10120</name>
</gene>
<feature type="coiled-coil region" evidence="3">
    <location>
        <begin position="316"/>
        <end position="343"/>
    </location>
</feature>
<reference evidence="5 6" key="1">
    <citation type="submission" date="2022-11" db="EMBL/GenBank/DDBJ databases">
        <title>Haliovirga abyssi gen. nov., sp. nov., a mesophilic fermentative bacterium isolated from the Iheya North hydrothermal field and the proposal of Haliovirgaceae fam. nov.</title>
        <authorList>
            <person name="Miyazaki U."/>
            <person name="Tame A."/>
            <person name="Miyazaki J."/>
            <person name="Takai K."/>
            <person name="Sawayama S."/>
            <person name="Kitajima M."/>
            <person name="Okamoto A."/>
            <person name="Nakagawa S."/>
        </authorList>
    </citation>
    <scope>NUCLEOTIDE SEQUENCE [LARGE SCALE GENOMIC DNA]</scope>
    <source>
        <strain evidence="5 6">IC12</strain>
    </source>
</reference>
<sequence length="514" mass="59027">MKLLIVEDEKYVAFLLEEFLKKMGINNFDIVFSFKEAINILKDKKYDIILADNGLPDGTGLELLKKVKKIDSFATVVFITGSDDSDLLIGLINNGAYAYLKKPIDYSEFEFTVNKSIEYRKLLNENIKLTKEMIKKKEIEKELKLAKEIQENILLKILPNRLNLEMYAISKPAKFVGGDFYDVINISEDEIIFVIGDVSGKGLKSSIAMVMLLSIIRTLVEKRIPLSNILYELNRNLFSSNIKMSATCFIGKLNTKTLSLKYVNAGHEYPLIFRDENIIEVENGDLLLGAVDESRFQEYEVQLLDQDYLFLYTDGISELYEDLEVLKIKIKEFLSKEQNLKNSVLNFLKWDNINNKEIILDDKTILGIKIENILSVKKEASYHLIANTHEILNLKIFLKELFSYLKLNDEDEFNLNFTINELVTNSIQHGYLNGTGIIDMSFKLISKDFLQIKIKDYGIGINKNILKNLNENIIDSAALRGRGIYICKKLTDNFQINVNEGKGTEIIFTKKISR</sequence>
<dbReference type="PANTHER" id="PTHR43156:SF2">
    <property type="entry name" value="STAGE II SPORULATION PROTEIN E"/>
    <property type="match status" value="1"/>
</dbReference>
<dbReference type="Gene3D" id="3.30.565.10">
    <property type="entry name" value="Histidine kinase-like ATPase, C-terminal domain"/>
    <property type="match status" value="1"/>
</dbReference>
<dbReference type="InterPro" id="IPR011006">
    <property type="entry name" value="CheY-like_superfamily"/>
</dbReference>
<dbReference type="InterPro" id="IPR036890">
    <property type="entry name" value="HATPase_C_sf"/>
</dbReference>
<keyword evidence="1" id="KW-0378">Hydrolase</keyword>
<keyword evidence="2" id="KW-0597">Phosphoprotein</keyword>
<dbReference type="Pfam" id="PF07228">
    <property type="entry name" value="SpoIIE"/>
    <property type="match status" value="1"/>
</dbReference>
<feature type="modified residue" description="4-aspartylphosphate" evidence="2">
    <location>
        <position position="52"/>
    </location>
</feature>
<dbReference type="SMART" id="SM00331">
    <property type="entry name" value="PP2C_SIG"/>
    <property type="match status" value="1"/>
</dbReference>
<dbReference type="Gene3D" id="3.60.40.10">
    <property type="entry name" value="PPM-type phosphatase domain"/>
    <property type="match status" value="1"/>
</dbReference>
<dbReference type="SUPFAM" id="SSF55874">
    <property type="entry name" value="ATPase domain of HSP90 chaperone/DNA topoisomerase II/histidine kinase"/>
    <property type="match status" value="1"/>
</dbReference>
<dbReference type="CDD" id="cd16936">
    <property type="entry name" value="HATPase_RsbW-like"/>
    <property type="match status" value="1"/>
</dbReference>
<dbReference type="Proteomes" id="UP001321582">
    <property type="component" value="Chromosome"/>
</dbReference>
<dbReference type="PANTHER" id="PTHR43156">
    <property type="entry name" value="STAGE II SPORULATION PROTEIN E-RELATED"/>
    <property type="match status" value="1"/>
</dbReference>
<accession>A0AAU9DPR9</accession>
<dbReference type="PROSITE" id="PS50110">
    <property type="entry name" value="RESPONSE_REGULATORY"/>
    <property type="match status" value="1"/>
</dbReference>
<dbReference type="GO" id="GO:0016791">
    <property type="term" value="F:phosphatase activity"/>
    <property type="evidence" value="ECO:0007669"/>
    <property type="project" value="TreeGrafter"/>
</dbReference>
<organism evidence="5 6">
    <name type="scientific">Haliovirga abyssi</name>
    <dbReference type="NCBI Taxonomy" id="2996794"/>
    <lineage>
        <taxon>Bacteria</taxon>
        <taxon>Fusobacteriati</taxon>
        <taxon>Fusobacteriota</taxon>
        <taxon>Fusobacteriia</taxon>
        <taxon>Fusobacteriales</taxon>
        <taxon>Haliovirgaceae</taxon>
        <taxon>Haliovirga</taxon>
    </lineage>
</organism>